<dbReference type="EMBL" id="MGGD01000030">
    <property type="protein sequence ID" value="OGM20602.1"/>
    <property type="molecule type" value="Genomic_DNA"/>
</dbReference>
<reference evidence="2 3" key="1">
    <citation type="journal article" date="2016" name="Nat. Commun.">
        <title>Thousands of microbial genomes shed light on interconnected biogeochemical processes in an aquifer system.</title>
        <authorList>
            <person name="Anantharaman K."/>
            <person name="Brown C.T."/>
            <person name="Hug L.A."/>
            <person name="Sharon I."/>
            <person name="Castelle C.J."/>
            <person name="Probst A.J."/>
            <person name="Thomas B.C."/>
            <person name="Singh A."/>
            <person name="Wilkins M.J."/>
            <person name="Karaoz U."/>
            <person name="Brodie E.L."/>
            <person name="Williams K.H."/>
            <person name="Hubbard S.S."/>
            <person name="Banfield J.F."/>
        </authorList>
    </citation>
    <scope>NUCLEOTIDE SEQUENCE [LARGE SCALE GENOMIC DNA]</scope>
</reference>
<proteinExistence type="predicted"/>
<dbReference type="Proteomes" id="UP000176741">
    <property type="component" value="Unassembled WGS sequence"/>
</dbReference>
<feature type="transmembrane region" description="Helical" evidence="1">
    <location>
        <begin position="64"/>
        <end position="84"/>
    </location>
</feature>
<accession>A0A1F7XZZ5</accession>
<gene>
    <name evidence="2" type="ORF">A2771_01425</name>
</gene>
<sequence length="86" mass="9818">MHKLTRHIQHYLPLIGVFLVGILGFRMFAYDRVFQSVIVVATAASYVAWGFVHHHIHDDLHLSVILEYIAIAFLGVVIVFSVLFRA</sequence>
<dbReference type="AlphaFoldDB" id="A0A1F7XZZ5"/>
<evidence type="ECO:0000313" key="2">
    <source>
        <dbReference type="EMBL" id="OGM20602.1"/>
    </source>
</evidence>
<keyword evidence="1" id="KW-0812">Transmembrane</keyword>
<evidence type="ECO:0000313" key="3">
    <source>
        <dbReference type="Proteomes" id="UP000176741"/>
    </source>
</evidence>
<feature type="transmembrane region" description="Helical" evidence="1">
    <location>
        <begin position="34"/>
        <end position="52"/>
    </location>
</feature>
<name>A0A1F7XZZ5_9BACT</name>
<evidence type="ECO:0000256" key="1">
    <source>
        <dbReference type="SAM" id="Phobius"/>
    </source>
</evidence>
<organism evidence="2 3">
    <name type="scientific">Candidatus Woesebacteria bacterium RIFCSPHIGHO2_01_FULL_38_26b</name>
    <dbReference type="NCBI Taxonomy" id="1802491"/>
    <lineage>
        <taxon>Bacteria</taxon>
        <taxon>Candidatus Woeseibacteriota</taxon>
    </lineage>
</organism>
<feature type="transmembrane region" description="Helical" evidence="1">
    <location>
        <begin position="12"/>
        <end position="28"/>
    </location>
</feature>
<comment type="caution">
    <text evidence="2">The sequence shown here is derived from an EMBL/GenBank/DDBJ whole genome shotgun (WGS) entry which is preliminary data.</text>
</comment>
<protein>
    <submittedName>
        <fullName evidence="2">Uncharacterized protein</fullName>
    </submittedName>
</protein>
<keyword evidence="1" id="KW-1133">Transmembrane helix</keyword>
<keyword evidence="1" id="KW-0472">Membrane</keyword>